<proteinExistence type="predicted"/>
<reference evidence="1 2" key="1">
    <citation type="submission" date="2018-06" db="EMBL/GenBank/DDBJ databases">
        <authorList>
            <consortium name="Pathogen Informatics"/>
            <person name="Doyle S."/>
        </authorList>
    </citation>
    <scope>NUCLEOTIDE SEQUENCE [LARGE SCALE GENOMIC DNA]</scope>
    <source>
        <strain evidence="1 2">NCTC12360</strain>
    </source>
</reference>
<dbReference type="SUPFAM" id="SSF88659">
    <property type="entry name" value="Sigma3 and sigma4 domains of RNA polymerase sigma factors"/>
    <property type="match status" value="1"/>
</dbReference>
<dbReference type="NCBIfam" id="TIGR01637">
    <property type="entry name" value="phage_arpU"/>
    <property type="match status" value="1"/>
</dbReference>
<sequence>MIKEADIKQTKANAKDILKQYRGLERKAGRSPIDIRSPFLNDMPKAPKYENRVEDAMIQSIEIKEKIQAIEYALSRLGLMSKQVLYYTYCVRDVMTNDEIADNLGVATRTLNRMKSEALLEFADVFGIVAYR</sequence>
<name>A0A376H1S6_ENTGA</name>
<organism evidence="1 2">
    <name type="scientific">Enterococcus gallinarum</name>
    <dbReference type="NCBI Taxonomy" id="1353"/>
    <lineage>
        <taxon>Bacteria</taxon>
        <taxon>Bacillati</taxon>
        <taxon>Bacillota</taxon>
        <taxon>Bacilli</taxon>
        <taxon>Lactobacillales</taxon>
        <taxon>Enterococcaceae</taxon>
        <taxon>Enterococcus</taxon>
    </lineage>
</organism>
<dbReference type="EMBL" id="UFYW01000001">
    <property type="protein sequence ID" value="STD82129.1"/>
    <property type="molecule type" value="Genomic_DNA"/>
</dbReference>
<dbReference type="Proteomes" id="UP000254807">
    <property type="component" value="Unassembled WGS sequence"/>
</dbReference>
<keyword evidence="2" id="KW-1185">Reference proteome</keyword>
<protein>
    <submittedName>
        <fullName evidence="1">Phage transcriptional regulator, ArpU family</fullName>
    </submittedName>
</protein>
<evidence type="ECO:0000313" key="2">
    <source>
        <dbReference type="Proteomes" id="UP000254807"/>
    </source>
</evidence>
<dbReference type="InterPro" id="IPR013324">
    <property type="entry name" value="RNA_pol_sigma_r3/r4-like"/>
</dbReference>
<gene>
    <name evidence="1" type="ORF">NCTC12360_00548</name>
</gene>
<dbReference type="AlphaFoldDB" id="A0A376H1S6"/>
<evidence type="ECO:0000313" key="1">
    <source>
        <dbReference type="EMBL" id="STD82129.1"/>
    </source>
</evidence>
<accession>A0A376H1S6</accession>
<dbReference type="InterPro" id="IPR006524">
    <property type="entry name" value="ArpU-like"/>
</dbReference>